<feature type="compositionally biased region" description="Basic and acidic residues" evidence="1">
    <location>
        <begin position="236"/>
        <end position="255"/>
    </location>
</feature>
<organism evidence="2 3">
    <name type="scientific">Phialemonium thermophilum</name>
    <dbReference type="NCBI Taxonomy" id="223376"/>
    <lineage>
        <taxon>Eukaryota</taxon>
        <taxon>Fungi</taxon>
        <taxon>Dikarya</taxon>
        <taxon>Ascomycota</taxon>
        <taxon>Pezizomycotina</taxon>
        <taxon>Sordariomycetes</taxon>
        <taxon>Sordariomycetidae</taxon>
        <taxon>Cephalothecales</taxon>
        <taxon>Cephalothecaceae</taxon>
        <taxon>Phialemonium</taxon>
    </lineage>
</organism>
<protein>
    <submittedName>
        <fullName evidence="2">Uncharacterized protein</fullName>
    </submittedName>
</protein>
<dbReference type="Proteomes" id="UP001586593">
    <property type="component" value="Unassembled WGS sequence"/>
</dbReference>
<proteinExistence type="predicted"/>
<feature type="compositionally biased region" description="Polar residues" evidence="1">
    <location>
        <begin position="256"/>
        <end position="268"/>
    </location>
</feature>
<reference evidence="2 3" key="1">
    <citation type="journal article" date="2024" name="Commun. Biol.">
        <title>Comparative genomic analysis of thermophilic fungi reveals convergent evolutionary adaptations and gene losses.</title>
        <authorList>
            <person name="Steindorff A.S."/>
            <person name="Aguilar-Pontes M.V."/>
            <person name="Robinson A.J."/>
            <person name="Andreopoulos B."/>
            <person name="LaButti K."/>
            <person name="Kuo A."/>
            <person name="Mondo S."/>
            <person name="Riley R."/>
            <person name="Otillar R."/>
            <person name="Haridas S."/>
            <person name="Lipzen A."/>
            <person name="Grimwood J."/>
            <person name="Schmutz J."/>
            <person name="Clum A."/>
            <person name="Reid I.D."/>
            <person name="Moisan M.C."/>
            <person name="Butler G."/>
            <person name="Nguyen T.T.M."/>
            <person name="Dewar K."/>
            <person name="Conant G."/>
            <person name="Drula E."/>
            <person name="Henrissat B."/>
            <person name="Hansel C."/>
            <person name="Singer S."/>
            <person name="Hutchinson M.I."/>
            <person name="de Vries R.P."/>
            <person name="Natvig D.O."/>
            <person name="Powell A.J."/>
            <person name="Tsang A."/>
            <person name="Grigoriev I.V."/>
        </authorList>
    </citation>
    <scope>NUCLEOTIDE SEQUENCE [LARGE SCALE GENOMIC DNA]</scope>
    <source>
        <strain evidence="2 3">ATCC 24622</strain>
    </source>
</reference>
<evidence type="ECO:0000313" key="3">
    <source>
        <dbReference type="Proteomes" id="UP001586593"/>
    </source>
</evidence>
<comment type="caution">
    <text evidence="2">The sequence shown here is derived from an EMBL/GenBank/DDBJ whole genome shotgun (WGS) entry which is preliminary data.</text>
</comment>
<evidence type="ECO:0000256" key="1">
    <source>
        <dbReference type="SAM" id="MobiDB-lite"/>
    </source>
</evidence>
<feature type="region of interest" description="Disordered" evidence="1">
    <location>
        <begin position="1"/>
        <end position="29"/>
    </location>
</feature>
<keyword evidence="3" id="KW-1185">Reference proteome</keyword>
<accession>A0ABR3UZM3</accession>
<feature type="region of interest" description="Disordered" evidence="1">
    <location>
        <begin position="236"/>
        <end position="268"/>
    </location>
</feature>
<gene>
    <name evidence="2" type="ORF">VTK73DRAFT_6340</name>
</gene>
<feature type="compositionally biased region" description="Polar residues" evidence="1">
    <location>
        <begin position="10"/>
        <end position="20"/>
    </location>
</feature>
<name>A0ABR3UZM3_9PEZI</name>
<dbReference type="EMBL" id="JAZHXJ010003572">
    <property type="protein sequence ID" value="KAL1835063.1"/>
    <property type="molecule type" value="Genomic_DNA"/>
</dbReference>
<evidence type="ECO:0000313" key="2">
    <source>
        <dbReference type="EMBL" id="KAL1835063.1"/>
    </source>
</evidence>
<sequence length="268" mass="29766">MRKDDRTTGRARTNPKQTRSPEGAPALGCPPREWIPAWRVPLSAAPLWPAVPVPRRQGAQARIRTHAHTHLQSTESRMERGLKGRDTAQIGDKQVPGETHPPFFVFLQDSARHTCACEKGEGKGVWREEKGNGLPTEPASLSSASHPYYVLLSRWGSIELHTRAHKGVKAFIEAPLAYRNSRQIRLSAVLDAVDGPRRTVPSSLANRIAAGACRCCASLHCLGKREGALRDRRQIRRVTREKEKEKKKTRIERTGQTRLGSGARTSST</sequence>